<evidence type="ECO:0000313" key="10">
    <source>
        <dbReference type="Proteomes" id="UP000887566"/>
    </source>
</evidence>
<evidence type="ECO:0000256" key="8">
    <source>
        <dbReference type="ARBA" id="ARBA00023136"/>
    </source>
</evidence>
<dbReference type="SUPFAM" id="SSF81415">
    <property type="entry name" value="Mitochondrial cytochrome c oxidase subunit VIc"/>
    <property type="match status" value="1"/>
</dbReference>
<evidence type="ECO:0000256" key="2">
    <source>
        <dbReference type="ARBA" id="ARBA00004673"/>
    </source>
</evidence>
<proteinExistence type="inferred from homology"/>
<dbReference type="InterPro" id="IPR034884">
    <property type="entry name" value="Cytochrome_c_oxidase_VIc/VIIs"/>
</dbReference>
<dbReference type="PANTHER" id="PTHR48416:SF1">
    <property type="entry name" value="CYTOCHROME C OXIDASE SUBUNIT 6C"/>
    <property type="match status" value="1"/>
</dbReference>
<evidence type="ECO:0000256" key="3">
    <source>
        <dbReference type="ARBA" id="ARBA00007204"/>
    </source>
</evidence>
<keyword evidence="4 9" id="KW-0812">Transmembrane</keyword>
<sequence length="88" mass="10165">MAPHVMRGLLFSKTKQQMGVATLVSVAASAAWYFMYMKPKHERYAHYFKTLDPYQRLAEICAHDKGYMHSCPQELAKMYAEKGIPINH</sequence>
<evidence type="ECO:0000256" key="9">
    <source>
        <dbReference type="SAM" id="Phobius"/>
    </source>
</evidence>
<keyword evidence="5" id="KW-0999">Mitochondrion inner membrane</keyword>
<dbReference type="Proteomes" id="UP000887566">
    <property type="component" value="Unplaced"/>
</dbReference>
<evidence type="ECO:0000256" key="6">
    <source>
        <dbReference type="ARBA" id="ARBA00022989"/>
    </source>
</evidence>
<organism evidence="10 11">
    <name type="scientific">Plectus sambesii</name>
    <dbReference type="NCBI Taxonomy" id="2011161"/>
    <lineage>
        <taxon>Eukaryota</taxon>
        <taxon>Metazoa</taxon>
        <taxon>Ecdysozoa</taxon>
        <taxon>Nematoda</taxon>
        <taxon>Chromadorea</taxon>
        <taxon>Plectida</taxon>
        <taxon>Plectina</taxon>
        <taxon>Plectoidea</taxon>
        <taxon>Plectidae</taxon>
        <taxon>Plectus</taxon>
    </lineage>
</organism>
<dbReference type="AlphaFoldDB" id="A0A914WCJ8"/>
<evidence type="ECO:0000256" key="1">
    <source>
        <dbReference type="ARBA" id="ARBA00004434"/>
    </source>
</evidence>
<protein>
    <submittedName>
        <fullName evidence="11">Mitochondrial cytochrome c oxidase subunit VIc/VIIs domain-containing protein</fullName>
    </submittedName>
</protein>
<accession>A0A914WCJ8</accession>
<comment type="pathway">
    <text evidence="2">Energy metabolism; oxidative phosphorylation.</text>
</comment>
<evidence type="ECO:0000256" key="4">
    <source>
        <dbReference type="ARBA" id="ARBA00022692"/>
    </source>
</evidence>
<dbReference type="InterPro" id="IPR037169">
    <property type="entry name" value="Cytochrome_c_oxidase_VIc_sf"/>
</dbReference>
<dbReference type="InterPro" id="IPR051389">
    <property type="entry name" value="Cytochrome_c_oxidase_VIc"/>
</dbReference>
<evidence type="ECO:0000313" key="11">
    <source>
        <dbReference type="WBParaSite" id="PSAMB.scaffold3541size17872.g21839.t1"/>
    </source>
</evidence>
<keyword evidence="6 9" id="KW-1133">Transmembrane helix</keyword>
<evidence type="ECO:0000256" key="7">
    <source>
        <dbReference type="ARBA" id="ARBA00023128"/>
    </source>
</evidence>
<comment type="subcellular location">
    <subcellularLocation>
        <location evidence="1">Mitochondrion inner membrane</location>
        <topology evidence="1">Single-pass membrane protein</topology>
    </subcellularLocation>
</comment>
<evidence type="ECO:0000256" key="5">
    <source>
        <dbReference type="ARBA" id="ARBA00022792"/>
    </source>
</evidence>
<keyword evidence="10" id="KW-1185">Reference proteome</keyword>
<keyword evidence="8 9" id="KW-0472">Membrane</keyword>
<dbReference type="Pfam" id="PF02937">
    <property type="entry name" value="COX6C"/>
    <property type="match status" value="1"/>
</dbReference>
<keyword evidence="7" id="KW-0496">Mitochondrion</keyword>
<dbReference type="WBParaSite" id="PSAMB.scaffold3541size17872.g21839.t1">
    <property type="protein sequence ID" value="PSAMB.scaffold3541size17872.g21839.t1"/>
    <property type="gene ID" value="PSAMB.scaffold3541size17872.g21839"/>
</dbReference>
<dbReference type="PANTHER" id="PTHR48416">
    <property type="entry name" value="CYTOCHROME C OXIDASE SUBUNIT 6C"/>
    <property type="match status" value="1"/>
</dbReference>
<comment type="similarity">
    <text evidence="3">Belongs to the cytochrome c oxidase subunit 6c family.</text>
</comment>
<dbReference type="Gene3D" id="4.10.93.10">
    <property type="entry name" value="Mitochondrial cytochrome c oxidase subunit VIc/VIIs"/>
    <property type="match status" value="1"/>
</dbReference>
<reference evidence="11" key="1">
    <citation type="submission" date="2022-11" db="UniProtKB">
        <authorList>
            <consortium name="WormBaseParasite"/>
        </authorList>
    </citation>
    <scope>IDENTIFICATION</scope>
</reference>
<feature type="transmembrane region" description="Helical" evidence="9">
    <location>
        <begin position="20"/>
        <end position="36"/>
    </location>
</feature>
<dbReference type="GO" id="GO:0005743">
    <property type="term" value="C:mitochondrial inner membrane"/>
    <property type="evidence" value="ECO:0007669"/>
    <property type="project" value="UniProtKB-SubCell"/>
</dbReference>
<name>A0A914WCJ8_9BILA</name>